<keyword evidence="4" id="KW-0997">Cell inner membrane</keyword>
<dbReference type="InterPro" id="IPR055348">
    <property type="entry name" value="DctQ"/>
</dbReference>
<evidence type="ECO:0000256" key="1">
    <source>
        <dbReference type="ARBA" id="ARBA00004429"/>
    </source>
</evidence>
<dbReference type="EMBL" id="CP001997">
    <property type="protein sequence ID" value="ADE56279.1"/>
    <property type="molecule type" value="Genomic_DNA"/>
</dbReference>
<proteinExistence type="inferred from homology"/>
<organism evidence="11 12">
    <name type="scientific">Aminobacterium colombiense (strain DSM 12261 / ALA-1)</name>
    <dbReference type="NCBI Taxonomy" id="572547"/>
    <lineage>
        <taxon>Bacteria</taxon>
        <taxon>Thermotogati</taxon>
        <taxon>Synergistota</taxon>
        <taxon>Synergistia</taxon>
        <taxon>Synergistales</taxon>
        <taxon>Aminobacteriaceae</taxon>
        <taxon>Aminobacterium</taxon>
    </lineage>
</organism>
<sequence>MTKKATMGASSTRSAITYLCDGIEAVLDRFLVPLLMASLAFIVFFQVINRFILHIPAAWTEEMGRYLFVWASLLGAVSGVRKGAHLNVEIVQNAVKGSFRRILMLASDIFCLIFFGVLGYQGLYWVKTSGINVLADSMDIPMLYIQVIVPVSAILMLIFTAEHIHRVIVKHNDKEAGDCKC</sequence>
<dbReference type="PANTHER" id="PTHR35011">
    <property type="entry name" value="2,3-DIKETO-L-GULONATE TRAP TRANSPORTER SMALL PERMEASE PROTEIN YIAM"/>
    <property type="match status" value="1"/>
</dbReference>
<evidence type="ECO:0000256" key="2">
    <source>
        <dbReference type="ARBA" id="ARBA00022448"/>
    </source>
</evidence>
<evidence type="ECO:0000256" key="4">
    <source>
        <dbReference type="ARBA" id="ARBA00022519"/>
    </source>
</evidence>
<evidence type="ECO:0000313" key="12">
    <source>
        <dbReference type="Proteomes" id="UP000002366"/>
    </source>
</evidence>
<dbReference type="GO" id="GO:0022857">
    <property type="term" value="F:transmembrane transporter activity"/>
    <property type="evidence" value="ECO:0007669"/>
    <property type="project" value="TreeGrafter"/>
</dbReference>
<feature type="domain" description="Tripartite ATP-independent periplasmic transporters DctQ component" evidence="10">
    <location>
        <begin position="40"/>
        <end position="167"/>
    </location>
</feature>
<feature type="transmembrane region" description="Helical" evidence="9">
    <location>
        <begin position="143"/>
        <end position="161"/>
    </location>
</feature>
<dbReference type="GO" id="GO:0015740">
    <property type="term" value="P:C4-dicarboxylate transport"/>
    <property type="evidence" value="ECO:0007669"/>
    <property type="project" value="TreeGrafter"/>
</dbReference>
<dbReference type="RefSeq" id="WP_013047545.1">
    <property type="nucleotide sequence ID" value="NC_014011.1"/>
</dbReference>
<dbReference type="Proteomes" id="UP000002366">
    <property type="component" value="Chromosome"/>
</dbReference>
<evidence type="ECO:0000256" key="3">
    <source>
        <dbReference type="ARBA" id="ARBA00022475"/>
    </source>
</evidence>
<keyword evidence="3" id="KW-1003">Cell membrane</keyword>
<dbReference type="InterPro" id="IPR007387">
    <property type="entry name" value="TRAP_DctQ"/>
</dbReference>
<comment type="subcellular location">
    <subcellularLocation>
        <location evidence="1">Cell inner membrane</location>
        <topology evidence="1">Multi-pass membrane protein</topology>
    </subcellularLocation>
</comment>
<dbReference type="GO" id="GO:0005886">
    <property type="term" value="C:plasma membrane"/>
    <property type="evidence" value="ECO:0007669"/>
    <property type="project" value="UniProtKB-SubCell"/>
</dbReference>
<dbReference type="PANTHER" id="PTHR35011:SF2">
    <property type="entry name" value="2,3-DIKETO-L-GULONATE TRAP TRANSPORTER SMALL PERMEASE PROTEIN YIAM"/>
    <property type="match status" value="1"/>
</dbReference>
<dbReference type="eggNOG" id="COG3090">
    <property type="taxonomic scope" value="Bacteria"/>
</dbReference>
<keyword evidence="2" id="KW-0813">Transport</keyword>
<evidence type="ECO:0000259" key="10">
    <source>
        <dbReference type="Pfam" id="PF04290"/>
    </source>
</evidence>
<evidence type="ECO:0000256" key="8">
    <source>
        <dbReference type="ARBA" id="ARBA00038436"/>
    </source>
</evidence>
<evidence type="ECO:0000256" key="5">
    <source>
        <dbReference type="ARBA" id="ARBA00022692"/>
    </source>
</evidence>
<evidence type="ECO:0000256" key="9">
    <source>
        <dbReference type="SAM" id="Phobius"/>
    </source>
</evidence>
<evidence type="ECO:0000256" key="7">
    <source>
        <dbReference type="ARBA" id="ARBA00023136"/>
    </source>
</evidence>
<dbReference type="AlphaFoldDB" id="D5ECJ7"/>
<dbReference type="KEGG" id="aco:Amico_0132"/>
<dbReference type="OrthoDB" id="9814265at2"/>
<gene>
    <name evidence="11" type="ordered locus">Amico_0132</name>
</gene>
<reference evidence="11 12" key="1">
    <citation type="journal article" date="2010" name="Stand. Genomic Sci.">
        <title>Complete genome sequence of Aminobacterium colombiense type strain (ALA-1).</title>
        <authorList>
            <person name="Chertkov O."/>
            <person name="Sikorski J."/>
            <person name="Brambilla E."/>
            <person name="Lapidus A."/>
            <person name="Copeland A."/>
            <person name="Glavina Del Rio T."/>
            <person name="Nolan M."/>
            <person name="Lucas S."/>
            <person name="Tice H."/>
            <person name="Cheng J.F."/>
            <person name="Han C."/>
            <person name="Detter J.C."/>
            <person name="Bruce D."/>
            <person name="Tapia R."/>
            <person name="Goodwin L."/>
            <person name="Pitluck S."/>
            <person name="Liolios K."/>
            <person name="Ivanova N."/>
            <person name="Mavromatis K."/>
            <person name="Ovchinnikova G."/>
            <person name="Pati A."/>
            <person name="Chen A."/>
            <person name="Palaniappan K."/>
            <person name="Land M."/>
            <person name="Hauser L."/>
            <person name="Chang Y.J."/>
            <person name="Jeffries C.D."/>
            <person name="Spring S."/>
            <person name="Rohde M."/>
            <person name="Goker M."/>
            <person name="Bristow J."/>
            <person name="Eisen J.A."/>
            <person name="Markowitz V."/>
            <person name="Hugenholtz P."/>
            <person name="Kyrpides N.C."/>
            <person name="Klenk H.P."/>
        </authorList>
    </citation>
    <scope>NUCLEOTIDE SEQUENCE [LARGE SCALE GENOMIC DNA]</scope>
    <source>
        <strain evidence="12">DSM 12261 / ALA-1</strain>
    </source>
</reference>
<accession>D5ECJ7</accession>
<protein>
    <submittedName>
        <fullName evidence="11">Tripartite ATP-independent periplasmic transporter DctQ component</fullName>
    </submittedName>
</protein>
<evidence type="ECO:0000313" key="11">
    <source>
        <dbReference type="EMBL" id="ADE56279.1"/>
    </source>
</evidence>
<keyword evidence="12" id="KW-1185">Reference proteome</keyword>
<comment type="similarity">
    <text evidence="8">Belongs to the TRAP transporter small permease family.</text>
</comment>
<feature type="transmembrane region" description="Helical" evidence="9">
    <location>
        <begin position="30"/>
        <end position="52"/>
    </location>
</feature>
<dbReference type="STRING" id="572547.Amico_0132"/>
<name>D5ECJ7_AMICL</name>
<dbReference type="Pfam" id="PF04290">
    <property type="entry name" value="DctQ"/>
    <property type="match status" value="1"/>
</dbReference>
<keyword evidence="5 9" id="KW-0812">Transmembrane</keyword>
<feature type="transmembrane region" description="Helical" evidence="9">
    <location>
        <begin position="102"/>
        <end position="123"/>
    </location>
</feature>
<dbReference type="HOGENOM" id="CLU_086356_9_2_0"/>
<keyword evidence="7 9" id="KW-0472">Membrane</keyword>
<evidence type="ECO:0000256" key="6">
    <source>
        <dbReference type="ARBA" id="ARBA00022989"/>
    </source>
</evidence>
<keyword evidence="6 9" id="KW-1133">Transmembrane helix</keyword>